<proteinExistence type="predicted"/>
<dbReference type="EMBL" id="OMOD01000049">
    <property type="protein sequence ID" value="SPF35663.1"/>
    <property type="molecule type" value="Genomic_DNA"/>
</dbReference>
<evidence type="ECO:0000313" key="2">
    <source>
        <dbReference type="Proteomes" id="UP000238701"/>
    </source>
</evidence>
<organism evidence="1 2">
    <name type="scientific">Candidatus Sulfotelmatobacter kueseliae</name>
    <dbReference type="NCBI Taxonomy" id="2042962"/>
    <lineage>
        <taxon>Bacteria</taxon>
        <taxon>Pseudomonadati</taxon>
        <taxon>Acidobacteriota</taxon>
        <taxon>Terriglobia</taxon>
        <taxon>Terriglobales</taxon>
        <taxon>Candidatus Korobacteraceae</taxon>
        <taxon>Candidatus Sulfotelmatobacter</taxon>
    </lineage>
</organism>
<evidence type="ECO:0000313" key="1">
    <source>
        <dbReference type="EMBL" id="SPF35663.1"/>
    </source>
</evidence>
<accession>A0A2U3K7P3</accession>
<gene>
    <name evidence="1" type="ORF">SBA1_1420002</name>
</gene>
<dbReference type="Proteomes" id="UP000238701">
    <property type="component" value="Unassembled WGS sequence"/>
</dbReference>
<reference evidence="2" key="1">
    <citation type="submission" date="2018-02" db="EMBL/GenBank/DDBJ databases">
        <authorList>
            <person name="Hausmann B."/>
        </authorList>
    </citation>
    <scope>NUCLEOTIDE SEQUENCE [LARGE SCALE GENOMIC DNA]</scope>
    <source>
        <strain evidence="2">Peat soil MAG SbA1</strain>
    </source>
</reference>
<sequence>MADAGIKIRKERRTDKRCRAALDWTAEGGCPHKVVCAN</sequence>
<name>A0A2U3K7P3_9BACT</name>
<dbReference type="AlphaFoldDB" id="A0A2U3K7P3"/>
<protein>
    <submittedName>
        <fullName evidence="1">Uncharacterized protein</fullName>
    </submittedName>
</protein>